<gene>
    <name evidence="2" type="ORF">BUALT_Bualt14G0014100</name>
</gene>
<dbReference type="Pfam" id="PF22486">
    <property type="entry name" value="MATH_2"/>
    <property type="match status" value="2"/>
</dbReference>
<feature type="domain" description="MATH" evidence="1">
    <location>
        <begin position="178"/>
        <end position="298"/>
    </location>
</feature>
<evidence type="ECO:0000313" key="2">
    <source>
        <dbReference type="EMBL" id="KAG8369442.1"/>
    </source>
</evidence>
<evidence type="ECO:0000259" key="1">
    <source>
        <dbReference type="PROSITE" id="PS50144"/>
    </source>
</evidence>
<dbReference type="PANTHER" id="PTHR46162:SF20">
    <property type="entry name" value="UBIQUITIN CARBOXYL-TERMINAL HYDROLASE 7-LIKE ISOFORM X1"/>
    <property type="match status" value="1"/>
</dbReference>
<dbReference type="Proteomes" id="UP000826271">
    <property type="component" value="Unassembled WGS sequence"/>
</dbReference>
<dbReference type="Gene3D" id="2.60.210.10">
    <property type="entry name" value="Apoptosis, Tumor Necrosis Factor Receptor Associated Protein 2, Chain A"/>
    <property type="match status" value="2"/>
</dbReference>
<protein>
    <recommendedName>
        <fullName evidence="1">MATH domain-containing protein</fullName>
    </recommendedName>
</protein>
<dbReference type="PANTHER" id="PTHR46162">
    <property type="entry name" value="TRAF-LIKE FAMILY PROTEIN"/>
    <property type="match status" value="1"/>
</dbReference>
<dbReference type="InterPro" id="IPR002083">
    <property type="entry name" value="MATH/TRAF_dom"/>
</dbReference>
<name>A0AAV6WM76_9LAMI</name>
<evidence type="ECO:0000313" key="3">
    <source>
        <dbReference type="Proteomes" id="UP000826271"/>
    </source>
</evidence>
<dbReference type="CDD" id="cd00121">
    <property type="entry name" value="MATH"/>
    <property type="match status" value="2"/>
</dbReference>
<dbReference type="EMBL" id="WHWC01000014">
    <property type="protein sequence ID" value="KAG8369442.1"/>
    <property type="molecule type" value="Genomic_DNA"/>
</dbReference>
<keyword evidence="3" id="KW-1185">Reference proteome</keyword>
<dbReference type="SMART" id="SM00061">
    <property type="entry name" value="MATH"/>
    <property type="match status" value="1"/>
</dbReference>
<reference evidence="2" key="1">
    <citation type="submission" date="2019-10" db="EMBL/GenBank/DDBJ databases">
        <authorList>
            <person name="Zhang R."/>
            <person name="Pan Y."/>
            <person name="Wang J."/>
            <person name="Ma R."/>
            <person name="Yu S."/>
        </authorList>
    </citation>
    <scope>NUCLEOTIDE SEQUENCE</scope>
    <source>
        <strain evidence="2">LA-IB0</strain>
        <tissue evidence="2">Leaf</tissue>
    </source>
</reference>
<feature type="domain" description="MATH" evidence="1">
    <location>
        <begin position="20"/>
        <end position="158"/>
    </location>
</feature>
<dbReference type="AlphaFoldDB" id="A0AAV6WM76"/>
<comment type="caution">
    <text evidence="2">The sequence shown here is derived from an EMBL/GenBank/DDBJ whole genome shotgun (WGS) entry which is preliminary data.</text>
</comment>
<proteinExistence type="predicted"/>
<accession>A0AAV6WM76</accession>
<organism evidence="2 3">
    <name type="scientific">Buddleja alternifolia</name>
    <dbReference type="NCBI Taxonomy" id="168488"/>
    <lineage>
        <taxon>Eukaryota</taxon>
        <taxon>Viridiplantae</taxon>
        <taxon>Streptophyta</taxon>
        <taxon>Embryophyta</taxon>
        <taxon>Tracheophyta</taxon>
        <taxon>Spermatophyta</taxon>
        <taxon>Magnoliopsida</taxon>
        <taxon>eudicotyledons</taxon>
        <taxon>Gunneridae</taxon>
        <taxon>Pentapetalae</taxon>
        <taxon>asterids</taxon>
        <taxon>lamiids</taxon>
        <taxon>Lamiales</taxon>
        <taxon>Scrophulariaceae</taxon>
        <taxon>Buddlejeae</taxon>
        <taxon>Buddleja</taxon>
    </lineage>
</organism>
<dbReference type="InterPro" id="IPR008974">
    <property type="entry name" value="TRAF-like"/>
</dbReference>
<sequence length="308" mass="35682">MALNLVDDEDVTMETREVSPSHVLFRIESFSMHDKYGTEKYESGEFMADHYKWYRSLLPLETNSISQRQQNWERRLYSVYLAMTNPSSLASSWEVNAVFSIFLFNQISCNYLVTKGITRRFLSMKSEWGFSKFISKKIFTDPSNGCIVDDNCVFGAEVFSVKNKLVVDRLSMLKVITPYTRVWKISKFSTLKDHWTSENFIVADHNWYMLLYPKGHKEEVGRSVSIYLSYVGPNPKVMANFSICLRNQINSQHCKKRASHWFSPSTYWGFPKFLSLVDMDDTGEGFIVNDCCILEIEISVQAIAHGCK</sequence>
<dbReference type="SUPFAM" id="SSF49599">
    <property type="entry name" value="TRAF domain-like"/>
    <property type="match status" value="2"/>
</dbReference>
<dbReference type="PROSITE" id="PS50144">
    <property type="entry name" value="MATH"/>
    <property type="match status" value="2"/>
</dbReference>